<evidence type="ECO:0000313" key="6">
    <source>
        <dbReference type="Proteomes" id="UP000515146"/>
    </source>
</evidence>
<feature type="region of interest" description="Disordered" evidence="5">
    <location>
        <begin position="1"/>
        <end position="40"/>
    </location>
</feature>
<dbReference type="Proteomes" id="UP000515146">
    <property type="component" value="Unplaced"/>
</dbReference>
<dbReference type="OrthoDB" id="1739576at2759"/>
<dbReference type="FunFam" id="1.10.287.660:FF:000001">
    <property type="entry name" value="pre-mRNA-splicing factor ISY1 homolog"/>
    <property type="match status" value="1"/>
</dbReference>
<dbReference type="AlphaFoldDB" id="A0A6P6YDR9"/>
<sequence>MARNAEKAMTTLARWRASQLEEQTNSNQPKRERRPYFPGDCNDLNSAQRWRLNVVRVISRKVAQIQNAGLGEHRIRDLNDQINRLLREKRNWEQRIKELGGTDFRSTERFDASAREIPGNKGYKYFGAAKDLPGVRELLTQETIQIPKKTKAELMRSIDADYYGYRDEDDGVILKEEARVQREELLRLADEEQNSNAKTIKERIESICNPDDKDDNRPNIEEGVDFAGPKNFISHVPSIPTQQEIHEELVRRKKQELLAMYVSEDILESEKEAKTMLGVE</sequence>
<dbReference type="KEGG" id="dpte:113797316"/>
<dbReference type="GO" id="GO:0005634">
    <property type="term" value="C:nucleus"/>
    <property type="evidence" value="ECO:0007669"/>
    <property type="project" value="UniProtKB-SubCell"/>
</dbReference>
<keyword evidence="4" id="KW-0175">Coiled coil</keyword>
<comment type="similarity">
    <text evidence="2">Belongs to the ISY1 family.</text>
</comment>
<dbReference type="SUPFAM" id="SSF140102">
    <property type="entry name" value="ISY1 domain-like"/>
    <property type="match status" value="1"/>
</dbReference>
<accession>A0A6P6YDR9</accession>
<dbReference type="InterPro" id="IPR009360">
    <property type="entry name" value="Isy1"/>
</dbReference>
<dbReference type="GO" id="GO:0000350">
    <property type="term" value="P:generation of catalytic spliceosome for second transesterification step"/>
    <property type="evidence" value="ECO:0007669"/>
    <property type="project" value="InterPro"/>
</dbReference>
<dbReference type="Pfam" id="PF06246">
    <property type="entry name" value="Isy1"/>
    <property type="match status" value="1"/>
</dbReference>
<dbReference type="OMA" id="YHWERRI"/>
<organism evidence="6 7">
    <name type="scientific">Dermatophagoides pteronyssinus</name>
    <name type="common">European house dust mite</name>
    <dbReference type="NCBI Taxonomy" id="6956"/>
    <lineage>
        <taxon>Eukaryota</taxon>
        <taxon>Metazoa</taxon>
        <taxon>Ecdysozoa</taxon>
        <taxon>Arthropoda</taxon>
        <taxon>Chelicerata</taxon>
        <taxon>Arachnida</taxon>
        <taxon>Acari</taxon>
        <taxon>Acariformes</taxon>
        <taxon>Sarcoptiformes</taxon>
        <taxon>Astigmata</taxon>
        <taxon>Psoroptidia</taxon>
        <taxon>Analgoidea</taxon>
        <taxon>Pyroglyphidae</taxon>
        <taxon>Dermatophagoidinae</taxon>
        <taxon>Dermatophagoides</taxon>
    </lineage>
</organism>
<evidence type="ECO:0000256" key="1">
    <source>
        <dbReference type="ARBA" id="ARBA00004123"/>
    </source>
</evidence>
<protein>
    <submittedName>
        <fullName evidence="7">Pre-mRNA-splicing factor ISY1 homolog</fullName>
    </submittedName>
</protein>
<keyword evidence="3" id="KW-0539">Nucleus</keyword>
<evidence type="ECO:0000256" key="4">
    <source>
        <dbReference type="SAM" id="Coils"/>
    </source>
</evidence>
<evidence type="ECO:0000313" key="7">
    <source>
        <dbReference type="RefSeq" id="XP_027203472.1"/>
    </source>
</evidence>
<dbReference type="PANTHER" id="PTHR13021">
    <property type="entry name" value="PRE-MRNA-SPLICING FACTOR ISY1"/>
    <property type="match status" value="1"/>
</dbReference>
<dbReference type="InParanoid" id="A0A6P6YDR9"/>
<evidence type="ECO:0000256" key="3">
    <source>
        <dbReference type="ARBA" id="ARBA00023242"/>
    </source>
</evidence>
<comment type="subcellular location">
    <subcellularLocation>
        <location evidence="1">Nucleus</location>
    </subcellularLocation>
</comment>
<evidence type="ECO:0000256" key="5">
    <source>
        <dbReference type="SAM" id="MobiDB-lite"/>
    </source>
</evidence>
<dbReference type="Gene3D" id="1.10.287.660">
    <property type="entry name" value="Helix hairpin bin"/>
    <property type="match status" value="1"/>
</dbReference>
<dbReference type="InterPro" id="IPR037200">
    <property type="entry name" value="Isy1_sf"/>
</dbReference>
<reference evidence="7" key="1">
    <citation type="submission" date="2025-08" db="UniProtKB">
        <authorList>
            <consortium name="RefSeq"/>
        </authorList>
    </citation>
    <scope>IDENTIFICATION</scope>
    <source>
        <strain evidence="7">Airmid</strain>
    </source>
</reference>
<dbReference type="GeneID" id="113797316"/>
<evidence type="ECO:0000256" key="2">
    <source>
        <dbReference type="ARBA" id="ARBA00007002"/>
    </source>
</evidence>
<dbReference type="InterPro" id="IPR029012">
    <property type="entry name" value="Helix_hairpin_bin_sf"/>
</dbReference>
<feature type="coiled-coil region" evidence="4">
    <location>
        <begin position="75"/>
        <end position="102"/>
    </location>
</feature>
<dbReference type="RefSeq" id="XP_027203472.1">
    <property type="nucleotide sequence ID" value="XM_027347671.1"/>
</dbReference>
<keyword evidence="6" id="KW-1185">Reference proteome</keyword>
<name>A0A6P6YDR9_DERPT</name>
<proteinExistence type="inferred from homology"/>
<dbReference type="FunCoup" id="A0A6P6YDR9">
    <property type="interactions" value="1655"/>
</dbReference>
<gene>
    <name evidence="7" type="primary">LOC113797316</name>
</gene>